<sequence>MGIALPASDGLGLGLYSYADAARFIGGKPSELRRWVKGYESRYHGNVQAHPPLWSSQWAGSDIDGIGFRDLIELRFIRTFVACGVPLNLIRLTITELRERLGKDYPFTSTTFKTDGRRIFMELLDESGDGALVDVVKRQDVMRKVIAPSLRDGIELGIDDHAERWFPMRGSRAVVFDPKRSFGQPILSESGVPTIAIVEALQAEGGDERRVARLYDLPLAAVRKALQFEGRETP</sequence>
<reference evidence="2" key="1">
    <citation type="submission" date="2023-07" db="EMBL/GenBank/DDBJ databases">
        <title>Comparative genomics of clinical Stenotrophomonas maltophilia isolates reveals regions of diversity which correlate with colonization and persistence in vivo.</title>
        <authorList>
            <person name="Mcdaniel M.S."/>
            <person name="Swords W.E."/>
            <person name="Sumpter N.A."/>
            <person name="Lindgren N.R."/>
            <person name="Billiot C.E."/>
        </authorList>
    </citation>
    <scope>NUCLEOTIDE SEQUENCE</scope>
    <source>
        <strain evidence="2">Ism4</strain>
    </source>
</reference>
<name>A0AAJ2JAQ8_STEMA</name>
<dbReference type="Pfam" id="PF21321">
    <property type="entry name" value="HTH_66"/>
    <property type="match status" value="1"/>
</dbReference>
<evidence type="ECO:0000313" key="3">
    <source>
        <dbReference type="Proteomes" id="UP001251948"/>
    </source>
</evidence>
<dbReference type="EMBL" id="JAVSKO010000002">
    <property type="protein sequence ID" value="MDT3467552.1"/>
    <property type="molecule type" value="Genomic_DNA"/>
</dbReference>
<accession>A0AAJ2JAQ8</accession>
<proteinExistence type="predicted"/>
<evidence type="ECO:0000259" key="1">
    <source>
        <dbReference type="Pfam" id="PF21321"/>
    </source>
</evidence>
<organism evidence="2 3">
    <name type="scientific">Stenotrophomonas maltophilia</name>
    <name type="common">Pseudomonas maltophilia</name>
    <name type="synonym">Xanthomonas maltophilia</name>
    <dbReference type="NCBI Taxonomy" id="40324"/>
    <lineage>
        <taxon>Bacteria</taxon>
        <taxon>Pseudomonadati</taxon>
        <taxon>Pseudomonadota</taxon>
        <taxon>Gammaproteobacteria</taxon>
        <taxon>Lysobacterales</taxon>
        <taxon>Lysobacteraceae</taxon>
        <taxon>Stenotrophomonas</taxon>
        <taxon>Stenotrophomonas maltophilia group</taxon>
    </lineage>
</organism>
<dbReference type="RefSeq" id="WP_006475019.1">
    <property type="nucleotide sequence ID" value="NZ_JAVSKO010000002.1"/>
</dbReference>
<feature type="domain" description="Putative antitoxin VapB45-like DNA-binding HTH" evidence="1">
    <location>
        <begin position="15"/>
        <end position="91"/>
    </location>
</feature>
<evidence type="ECO:0000313" key="2">
    <source>
        <dbReference type="EMBL" id="MDT3467552.1"/>
    </source>
</evidence>
<dbReference type="Proteomes" id="UP001251948">
    <property type="component" value="Unassembled WGS sequence"/>
</dbReference>
<dbReference type="InterPro" id="IPR048708">
    <property type="entry name" value="VapB45-like_HTH"/>
</dbReference>
<comment type="caution">
    <text evidence="2">The sequence shown here is derived from an EMBL/GenBank/DDBJ whole genome shotgun (WGS) entry which is preliminary data.</text>
</comment>
<dbReference type="AlphaFoldDB" id="A0AAJ2JAQ8"/>
<gene>
    <name evidence="2" type="ORF">ROV92_06025</name>
</gene>
<protein>
    <submittedName>
        <fullName evidence="2">DUF433 domain-containing protein</fullName>
    </submittedName>
</protein>